<reference evidence="2" key="1">
    <citation type="submission" date="2020-07" db="EMBL/GenBank/DDBJ databases">
        <title>A long reads based de novo assembly of the rainbow trout Arlee double haploid line genome.</title>
        <authorList>
            <person name="Gao G."/>
            <person name="Palti Y."/>
        </authorList>
    </citation>
    <scope>NUCLEOTIDE SEQUENCE [LARGE SCALE GENOMIC DNA]</scope>
</reference>
<evidence type="ECO:0000313" key="2">
    <source>
        <dbReference type="Ensembl" id="ENSOMYP00000088699.2"/>
    </source>
</evidence>
<sequence>MSVSFSHSQLDPLMGILKEHIGHMEKDQLTSHQSELTYFLISLDFRAQHCQTSLCFDCCFLSAVGSWEEVLLFSMDFTVSQNVLELELQDKSTNEGAWGHAGPEFTSIMHSFPRSDKAFFDTEDNIEKSCPLLEYILDCLHKICLYDTKCFVSTERANALMTPLVDQLNTLGGEEVYHTRVTKHLVLCTLNYNILLKTRHSSAKVRYLGHEKDYMVLLPGTAPFLNSWRVDECEKVEHQVQKIIHEMENILGEPLLSYL</sequence>
<keyword evidence="1" id="KW-0690">Ribosome biogenesis</keyword>
<proteinExistence type="inferred from homology"/>
<keyword evidence="3" id="KW-1185">Reference proteome</keyword>
<evidence type="ECO:0000313" key="3">
    <source>
        <dbReference type="Proteomes" id="UP000694395"/>
    </source>
</evidence>
<keyword evidence="1" id="KW-0698">rRNA processing</keyword>
<dbReference type="GeneTree" id="ENSGT00390000015845"/>
<dbReference type="GO" id="GO:0000462">
    <property type="term" value="P:maturation of SSU-rRNA from tricistronic rRNA transcript (SSU-rRNA, 5.8S rRNA, LSU-rRNA)"/>
    <property type="evidence" value="ECO:0007669"/>
    <property type="project" value="TreeGrafter"/>
</dbReference>
<comment type="subcellular location">
    <subcellularLocation>
        <location evidence="1">Nucleus</location>
        <location evidence="1">Nucleolus</location>
    </subcellularLocation>
</comment>
<reference evidence="2" key="2">
    <citation type="submission" date="2025-08" db="UniProtKB">
        <authorList>
            <consortium name="Ensembl"/>
        </authorList>
    </citation>
    <scope>IDENTIFICATION</scope>
</reference>
<dbReference type="GO" id="GO:0030686">
    <property type="term" value="C:90S preribosome"/>
    <property type="evidence" value="ECO:0007669"/>
    <property type="project" value="TreeGrafter"/>
</dbReference>
<keyword evidence="1" id="KW-0539">Nucleus</keyword>
<keyword evidence="1" id="KW-0687">Ribonucleoprotein</keyword>
<dbReference type="InterPro" id="IPR040191">
    <property type="entry name" value="UTP10"/>
</dbReference>
<dbReference type="Ensembl" id="ENSOMYT00000096592.2">
    <property type="protein sequence ID" value="ENSOMYP00000088699.2"/>
    <property type="gene ID" value="ENSOMYG00000040979.2"/>
</dbReference>
<protein>
    <recommendedName>
        <fullName evidence="1">HEAT repeat-containing protein 1</fullName>
    </recommendedName>
</protein>
<dbReference type="AlphaFoldDB" id="A0A8C7TUI6"/>
<dbReference type="GO" id="GO:0034455">
    <property type="term" value="C:t-UTP complex"/>
    <property type="evidence" value="ECO:0007669"/>
    <property type="project" value="TreeGrafter"/>
</dbReference>
<comment type="similarity">
    <text evidence="1">Belongs to the HEATR1/UTP10 family.</text>
</comment>
<accession>A0A8C7TUI6</accession>
<dbReference type="Proteomes" id="UP000694395">
    <property type="component" value="Chromosome 16"/>
</dbReference>
<dbReference type="PANTHER" id="PTHR13457">
    <property type="entry name" value="BAP28"/>
    <property type="match status" value="1"/>
</dbReference>
<dbReference type="GO" id="GO:0032040">
    <property type="term" value="C:small-subunit processome"/>
    <property type="evidence" value="ECO:0007669"/>
    <property type="project" value="TreeGrafter"/>
</dbReference>
<name>A0A8C7TUI6_ONCMY</name>
<reference evidence="2" key="3">
    <citation type="submission" date="2025-09" db="UniProtKB">
        <authorList>
            <consortium name="Ensembl"/>
        </authorList>
    </citation>
    <scope>IDENTIFICATION</scope>
</reference>
<comment type="function">
    <text evidence="1">Involved in nucleolar processing of pre-18S ribosomal RNA.</text>
</comment>
<evidence type="ECO:0000256" key="1">
    <source>
        <dbReference type="RuleBase" id="RU367065"/>
    </source>
</evidence>
<dbReference type="GO" id="GO:0030515">
    <property type="term" value="F:snoRNA binding"/>
    <property type="evidence" value="ECO:0007669"/>
    <property type="project" value="TreeGrafter"/>
</dbReference>
<dbReference type="GO" id="GO:0045943">
    <property type="term" value="P:positive regulation of transcription by RNA polymerase I"/>
    <property type="evidence" value="ECO:0007669"/>
    <property type="project" value="TreeGrafter"/>
</dbReference>
<organism evidence="2 3">
    <name type="scientific">Oncorhynchus mykiss</name>
    <name type="common">Rainbow trout</name>
    <name type="synonym">Salmo gairdneri</name>
    <dbReference type="NCBI Taxonomy" id="8022"/>
    <lineage>
        <taxon>Eukaryota</taxon>
        <taxon>Metazoa</taxon>
        <taxon>Chordata</taxon>
        <taxon>Craniata</taxon>
        <taxon>Vertebrata</taxon>
        <taxon>Euteleostomi</taxon>
        <taxon>Actinopterygii</taxon>
        <taxon>Neopterygii</taxon>
        <taxon>Teleostei</taxon>
        <taxon>Protacanthopterygii</taxon>
        <taxon>Salmoniformes</taxon>
        <taxon>Salmonidae</taxon>
        <taxon>Salmoninae</taxon>
        <taxon>Oncorhynchus</taxon>
    </lineage>
</organism>
<dbReference type="PANTHER" id="PTHR13457:SF1">
    <property type="entry name" value="HEAT REPEAT-CONTAINING PROTEIN 1"/>
    <property type="match status" value="1"/>
</dbReference>